<keyword evidence="1" id="KW-0472">Membrane</keyword>
<organism evidence="2 3">
    <name type="scientific">Agaribacillus aureus</name>
    <dbReference type="NCBI Taxonomy" id="3051825"/>
    <lineage>
        <taxon>Bacteria</taxon>
        <taxon>Pseudomonadati</taxon>
        <taxon>Bacteroidota</taxon>
        <taxon>Cytophagia</taxon>
        <taxon>Cytophagales</taxon>
        <taxon>Splendidivirgaceae</taxon>
        <taxon>Agaribacillus</taxon>
    </lineage>
</organism>
<protein>
    <submittedName>
        <fullName evidence="2">STM3941 family protein</fullName>
    </submittedName>
</protein>
<feature type="transmembrane region" description="Helical" evidence="1">
    <location>
        <begin position="50"/>
        <end position="70"/>
    </location>
</feature>
<keyword evidence="3" id="KW-1185">Reference proteome</keyword>
<evidence type="ECO:0000256" key="1">
    <source>
        <dbReference type="SAM" id="Phobius"/>
    </source>
</evidence>
<dbReference type="InterPro" id="IPR048136">
    <property type="entry name" value="STM3941-like"/>
</dbReference>
<keyword evidence="1" id="KW-1133">Transmembrane helix</keyword>
<feature type="transmembrane region" description="Helical" evidence="1">
    <location>
        <begin position="16"/>
        <end position="35"/>
    </location>
</feature>
<dbReference type="NCBIfam" id="NF041635">
    <property type="entry name" value="STM3941_fam"/>
    <property type="match status" value="1"/>
</dbReference>
<sequence length="180" mass="19929">MKEIEEIEIALSKSKLTLLLLGSVLLVALGLWLLIAPPAIDHPVYGNQTLLLLAGILATAFFGLTTIFIARKLMDNRPGLIIGKEGITDNSSAVAAGLIKWDDLEYFSVLKISGQKLIMLFVKNPQDYIDRQTSGLKKRAMKMNFNMYQTPLSISANGLKCNFDELLGMLESNFEISQNH</sequence>
<evidence type="ECO:0000313" key="2">
    <source>
        <dbReference type="EMBL" id="MDN5216466.1"/>
    </source>
</evidence>
<comment type="caution">
    <text evidence="2">The sequence shown here is derived from an EMBL/GenBank/DDBJ whole genome shotgun (WGS) entry which is preliminary data.</text>
</comment>
<evidence type="ECO:0000313" key="3">
    <source>
        <dbReference type="Proteomes" id="UP001172083"/>
    </source>
</evidence>
<dbReference type="RefSeq" id="WP_346761803.1">
    <property type="nucleotide sequence ID" value="NZ_JAUJEB010000009.1"/>
</dbReference>
<proteinExistence type="predicted"/>
<dbReference type="EMBL" id="JAUJEB010000009">
    <property type="protein sequence ID" value="MDN5216466.1"/>
    <property type="molecule type" value="Genomic_DNA"/>
</dbReference>
<keyword evidence="1" id="KW-0812">Transmembrane</keyword>
<reference evidence="2" key="1">
    <citation type="submission" date="2023-06" db="EMBL/GenBank/DDBJ databases">
        <title>Genomic of Agaribacillus aureum.</title>
        <authorList>
            <person name="Wang G."/>
        </authorList>
    </citation>
    <scope>NUCLEOTIDE SEQUENCE</scope>
    <source>
        <strain evidence="2">BMA12</strain>
    </source>
</reference>
<name>A0ABT8LH01_9BACT</name>
<gene>
    <name evidence="2" type="ORF">QQ020_30640</name>
</gene>
<dbReference type="Proteomes" id="UP001172083">
    <property type="component" value="Unassembled WGS sequence"/>
</dbReference>
<accession>A0ABT8LH01</accession>